<dbReference type="EMBL" id="BGPR01043312">
    <property type="protein sequence ID" value="GBO19898.1"/>
    <property type="molecule type" value="Genomic_DNA"/>
</dbReference>
<organism evidence="1 3">
    <name type="scientific">Araneus ventricosus</name>
    <name type="common">Orbweaver spider</name>
    <name type="synonym">Epeira ventricosa</name>
    <dbReference type="NCBI Taxonomy" id="182803"/>
    <lineage>
        <taxon>Eukaryota</taxon>
        <taxon>Metazoa</taxon>
        <taxon>Ecdysozoa</taxon>
        <taxon>Arthropoda</taxon>
        <taxon>Chelicerata</taxon>
        <taxon>Arachnida</taxon>
        <taxon>Araneae</taxon>
        <taxon>Araneomorphae</taxon>
        <taxon>Entelegynae</taxon>
        <taxon>Araneoidea</taxon>
        <taxon>Araneidae</taxon>
        <taxon>Araneus</taxon>
    </lineage>
</organism>
<feature type="non-terminal residue" evidence="1">
    <location>
        <position position="75"/>
    </location>
</feature>
<protein>
    <submittedName>
        <fullName evidence="1">Uncharacterized protein</fullName>
    </submittedName>
</protein>
<keyword evidence="3" id="KW-1185">Reference proteome</keyword>
<comment type="caution">
    <text evidence="1">The sequence shown here is derived from an EMBL/GenBank/DDBJ whole genome shotgun (WGS) entry which is preliminary data.</text>
</comment>
<evidence type="ECO:0000313" key="2">
    <source>
        <dbReference type="EMBL" id="GBO19898.1"/>
    </source>
</evidence>
<evidence type="ECO:0000313" key="1">
    <source>
        <dbReference type="EMBL" id="GBO19710.1"/>
    </source>
</evidence>
<dbReference type="EMBL" id="BGPR01043159">
    <property type="protein sequence ID" value="GBO19710.1"/>
    <property type="molecule type" value="Genomic_DNA"/>
</dbReference>
<sequence>MEDSTRIVSLKLQYIHYQKEEIPSTFEGFHSRALASVTPFEEAHQTQILVSHHFLKSFTRRTHPNCKPEILISGV</sequence>
<name>A0A4Y2V7Q5_ARAVE</name>
<accession>A0A4Y2V7Q5</accession>
<reference evidence="1 3" key="1">
    <citation type="journal article" date="2019" name="Sci. Rep.">
        <title>Orb-weaving spider Araneus ventricosus genome elucidates the spidroin gene catalogue.</title>
        <authorList>
            <person name="Kono N."/>
            <person name="Nakamura H."/>
            <person name="Ohtoshi R."/>
            <person name="Moran D.A.P."/>
            <person name="Shinohara A."/>
            <person name="Yoshida Y."/>
            <person name="Fujiwara M."/>
            <person name="Mori M."/>
            <person name="Tomita M."/>
            <person name="Arakawa K."/>
        </authorList>
    </citation>
    <scope>NUCLEOTIDE SEQUENCE [LARGE SCALE GENOMIC DNA]</scope>
</reference>
<evidence type="ECO:0000313" key="3">
    <source>
        <dbReference type="Proteomes" id="UP000499080"/>
    </source>
</evidence>
<dbReference type="AlphaFoldDB" id="A0A4Y2V7Q5"/>
<proteinExistence type="predicted"/>
<dbReference type="Proteomes" id="UP000499080">
    <property type="component" value="Unassembled WGS sequence"/>
</dbReference>
<gene>
    <name evidence="2" type="ORF">AVEN_181652_1</name>
    <name evidence="1" type="ORF">AVEN_67835_1</name>
</gene>